<dbReference type="Gene3D" id="2.70.170.10">
    <property type="entry name" value="Neurotransmitter-gated ion-channel ligand-binding domain"/>
    <property type="match status" value="1"/>
</dbReference>
<dbReference type="EMBL" id="CAJOBI010332434">
    <property type="protein sequence ID" value="CAF5200712.1"/>
    <property type="molecule type" value="Genomic_DNA"/>
</dbReference>
<comment type="caution">
    <text evidence="1">The sequence shown here is derived from an EMBL/GenBank/DDBJ whole genome shotgun (WGS) entry which is preliminary data.</text>
</comment>
<sequence length="64" mass="7486">YVKKYQDLLYLYCIVAYLDIQHCQMKFGSRTYSGEQVDIVHINQTNGFIPVYGDNSKNIRIGHI</sequence>
<organism evidence="1 2">
    <name type="scientific">Rotaria magnacalcarata</name>
    <dbReference type="NCBI Taxonomy" id="392030"/>
    <lineage>
        <taxon>Eukaryota</taxon>
        <taxon>Metazoa</taxon>
        <taxon>Spiralia</taxon>
        <taxon>Gnathifera</taxon>
        <taxon>Rotifera</taxon>
        <taxon>Eurotatoria</taxon>
        <taxon>Bdelloidea</taxon>
        <taxon>Philodinida</taxon>
        <taxon>Philodinidae</taxon>
        <taxon>Rotaria</taxon>
    </lineage>
</organism>
<dbReference type="AlphaFoldDB" id="A0A8S3IJ95"/>
<evidence type="ECO:0000313" key="2">
    <source>
        <dbReference type="Proteomes" id="UP000676336"/>
    </source>
</evidence>
<gene>
    <name evidence="1" type="ORF">SMN809_LOCUS75412</name>
</gene>
<dbReference type="Proteomes" id="UP000676336">
    <property type="component" value="Unassembled WGS sequence"/>
</dbReference>
<dbReference type="GO" id="GO:0016020">
    <property type="term" value="C:membrane"/>
    <property type="evidence" value="ECO:0007669"/>
    <property type="project" value="InterPro"/>
</dbReference>
<proteinExistence type="predicted"/>
<protein>
    <submittedName>
        <fullName evidence="1">Uncharacterized protein</fullName>
    </submittedName>
</protein>
<reference evidence="1" key="1">
    <citation type="submission" date="2021-02" db="EMBL/GenBank/DDBJ databases">
        <authorList>
            <person name="Nowell W R."/>
        </authorList>
    </citation>
    <scope>NUCLEOTIDE SEQUENCE</scope>
</reference>
<dbReference type="InterPro" id="IPR036734">
    <property type="entry name" value="Neur_chan_lig-bd_sf"/>
</dbReference>
<accession>A0A8S3IJ95</accession>
<feature type="non-terminal residue" evidence="1">
    <location>
        <position position="1"/>
    </location>
</feature>
<dbReference type="GO" id="GO:0005230">
    <property type="term" value="F:extracellular ligand-gated monoatomic ion channel activity"/>
    <property type="evidence" value="ECO:0007669"/>
    <property type="project" value="InterPro"/>
</dbReference>
<dbReference type="SUPFAM" id="SSF63712">
    <property type="entry name" value="Nicotinic receptor ligand binding domain-like"/>
    <property type="match status" value="1"/>
</dbReference>
<evidence type="ECO:0000313" key="1">
    <source>
        <dbReference type="EMBL" id="CAF5200712.1"/>
    </source>
</evidence>
<name>A0A8S3IJ95_9BILA</name>